<gene>
    <name evidence="1" type="ORF">ACOLOM_LOCUS14460</name>
</gene>
<evidence type="ECO:0000313" key="2">
    <source>
        <dbReference type="Proteomes" id="UP000789525"/>
    </source>
</evidence>
<organism evidence="1 2">
    <name type="scientific">Acaulospora colombiana</name>
    <dbReference type="NCBI Taxonomy" id="27376"/>
    <lineage>
        <taxon>Eukaryota</taxon>
        <taxon>Fungi</taxon>
        <taxon>Fungi incertae sedis</taxon>
        <taxon>Mucoromycota</taxon>
        <taxon>Glomeromycotina</taxon>
        <taxon>Glomeromycetes</taxon>
        <taxon>Diversisporales</taxon>
        <taxon>Acaulosporaceae</taxon>
        <taxon>Acaulospora</taxon>
    </lineage>
</organism>
<dbReference type="EMBL" id="CAJVPT010074344">
    <property type="protein sequence ID" value="CAG8784060.1"/>
    <property type="molecule type" value="Genomic_DNA"/>
</dbReference>
<feature type="non-terminal residue" evidence="1">
    <location>
        <position position="1"/>
    </location>
</feature>
<feature type="non-terminal residue" evidence="1">
    <location>
        <position position="100"/>
    </location>
</feature>
<evidence type="ECO:0000313" key="1">
    <source>
        <dbReference type="EMBL" id="CAG8784060.1"/>
    </source>
</evidence>
<dbReference type="Proteomes" id="UP000789525">
    <property type="component" value="Unassembled WGS sequence"/>
</dbReference>
<reference evidence="1" key="1">
    <citation type="submission" date="2021-06" db="EMBL/GenBank/DDBJ databases">
        <authorList>
            <person name="Kallberg Y."/>
            <person name="Tangrot J."/>
            <person name="Rosling A."/>
        </authorList>
    </citation>
    <scope>NUCLEOTIDE SEQUENCE</scope>
    <source>
        <strain evidence="1">CL356</strain>
    </source>
</reference>
<protein>
    <submittedName>
        <fullName evidence="1">14068_t:CDS:1</fullName>
    </submittedName>
</protein>
<comment type="caution">
    <text evidence="1">The sequence shown here is derived from an EMBL/GenBank/DDBJ whole genome shotgun (WGS) entry which is preliminary data.</text>
</comment>
<accession>A0ACA9RA58</accession>
<proteinExistence type="predicted"/>
<name>A0ACA9RA58_9GLOM</name>
<sequence>ADEEKEERAGVNGLNASIGTFLIHFIINLTISSGDMEAEDIELGERKEQLAADVDDIIAEVDEEDLDTDSENEEENEMLVDEEIEGNDDPLYHPQSDSDS</sequence>
<keyword evidence="2" id="KW-1185">Reference proteome</keyword>